<gene>
    <name evidence="3" type="ORF">B0A49_01593</name>
</gene>
<dbReference type="GO" id="GO:0140664">
    <property type="term" value="F:ATP-dependent DNA damage sensor activity"/>
    <property type="evidence" value="ECO:0007669"/>
    <property type="project" value="InterPro"/>
</dbReference>
<dbReference type="OrthoDB" id="1861185at2759"/>
<protein>
    <recommendedName>
        <fullName evidence="2">RecA family profile 1 domain-containing protein</fullName>
    </recommendedName>
</protein>
<dbReference type="GO" id="GO:0090656">
    <property type="term" value="P:t-circle formation"/>
    <property type="evidence" value="ECO:0007669"/>
    <property type="project" value="TreeGrafter"/>
</dbReference>
<dbReference type="InterPro" id="IPR013632">
    <property type="entry name" value="Rad51_C"/>
</dbReference>
<accession>A0A4U0XRM6</accession>
<dbReference type="GO" id="GO:0071140">
    <property type="term" value="P:resolution of mitotic recombination intermediates"/>
    <property type="evidence" value="ECO:0007669"/>
    <property type="project" value="TreeGrafter"/>
</dbReference>
<feature type="compositionally biased region" description="Polar residues" evidence="1">
    <location>
        <begin position="359"/>
        <end position="369"/>
    </location>
</feature>
<evidence type="ECO:0000313" key="4">
    <source>
        <dbReference type="Proteomes" id="UP000308768"/>
    </source>
</evidence>
<evidence type="ECO:0000259" key="2">
    <source>
        <dbReference type="PROSITE" id="PS50162"/>
    </source>
</evidence>
<name>A0A4U0XRM6_9PEZI</name>
<dbReference type="GO" id="GO:0005524">
    <property type="term" value="F:ATP binding"/>
    <property type="evidence" value="ECO:0007669"/>
    <property type="project" value="InterPro"/>
</dbReference>
<dbReference type="AlphaFoldDB" id="A0A4U0XRM6"/>
<dbReference type="STRING" id="331657.A0A4U0XRM6"/>
<dbReference type="PANTHER" id="PTHR46487">
    <property type="entry name" value="DNA REPAIR PROTEIN XRCC3"/>
    <property type="match status" value="1"/>
</dbReference>
<dbReference type="Gene3D" id="3.40.50.300">
    <property type="entry name" value="P-loop containing nucleotide triphosphate hydrolases"/>
    <property type="match status" value="1"/>
</dbReference>
<dbReference type="InterPro" id="IPR027417">
    <property type="entry name" value="P-loop_NTPase"/>
</dbReference>
<sequence length="438" mass="46709">MADLLHVLPDFDSHPYAHLLPSLEKSLVTTADVLTLDAADVARRVQKPVDEIRGLADALLKEIHGQCGFIDYDVSESDDGTRDRTARGGLASRGGAVAAQWQAVSTMDATLDAALAGGIPTGYVTEITGESGAGKTQFLLSLLLSAQLPPPDGLARSSLYISTEAPLPTTRLSQMLSAHPILSALPSSSKPSLSRILSIQTPDLESQDHILRYQVPVAVHRHDIGLVILDSVAANYRAETERPGARNGAAAMAKRSASLIQLGALLRGLARAENVAVVVANQVADRFAPVARPNPPSRPPSRNVHGGADGFRASGSARSTPPQPPPSTPTATEEPMTLDHQQRWFTGWGDDDDDDDDTSPSTSQSLKTPSLGLTWTNQIAARIALIKEPEYSEGLDAGGERELVRWRRRMRVVFAAWAAPNKGVEFEIGEGGVRSVGE</sequence>
<dbReference type="SUPFAM" id="SSF52540">
    <property type="entry name" value="P-loop containing nucleoside triphosphate hydrolases"/>
    <property type="match status" value="1"/>
</dbReference>
<dbReference type="GO" id="GO:0061982">
    <property type="term" value="P:meiosis I cell cycle process"/>
    <property type="evidence" value="ECO:0007669"/>
    <property type="project" value="UniProtKB-ARBA"/>
</dbReference>
<feature type="domain" description="RecA family profile 1" evidence="2">
    <location>
        <begin position="100"/>
        <end position="283"/>
    </location>
</feature>
<dbReference type="GO" id="GO:0045003">
    <property type="term" value="P:double-strand break repair via synthesis-dependent strand annealing"/>
    <property type="evidence" value="ECO:0007669"/>
    <property type="project" value="TreeGrafter"/>
</dbReference>
<dbReference type="Pfam" id="PF08423">
    <property type="entry name" value="Rad51"/>
    <property type="match status" value="1"/>
</dbReference>
<organism evidence="3 4">
    <name type="scientific">Cryomyces minteri</name>
    <dbReference type="NCBI Taxonomy" id="331657"/>
    <lineage>
        <taxon>Eukaryota</taxon>
        <taxon>Fungi</taxon>
        <taxon>Dikarya</taxon>
        <taxon>Ascomycota</taxon>
        <taxon>Pezizomycotina</taxon>
        <taxon>Dothideomycetes</taxon>
        <taxon>Dothideomycetes incertae sedis</taxon>
        <taxon>Cryomyces</taxon>
    </lineage>
</organism>
<feature type="region of interest" description="Disordered" evidence="1">
    <location>
        <begin position="289"/>
        <end position="369"/>
    </location>
</feature>
<dbReference type="InterPro" id="IPR020588">
    <property type="entry name" value="RecA_ATP-bd"/>
</dbReference>
<dbReference type="Proteomes" id="UP000308768">
    <property type="component" value="Unassembled WGS sequence"/>
</dbReference>
<dbReference type="GO" id="GO:0000400">
    <property type="term" value="F:four-way junction DNA binding"/>
    <property type="evidence" value="ECO:0007669"/>
    <property type="project" value="TreeGrafter"/>
</dbReference>
<keyword evidence="4" id="KW-1185">Reference proteome</keyword>
<dbReference type="GO" id="GO:0005657">
    <property type="term" value="C:replication fork"/>
    <property type="evidence" value="ECO:0007669"/>
    <property type="project" value="TreeGrafter"/>
</dbReference>
<reference evidence="3 4" key="1">
    <citation type="submission" date="2017-03" db="EMBL/GenBank/DDBJ databases">
        <title>Genomes of endolithic fungi from Antarctica.</title>
        <authorList>
            <person name="Coleine C."/>
            <person name="Masonjones S."/>
            <person name="Stajich J.E."/>
        </authorList>
    </citation>
    <scope>NUCLEOTIDE SEQUENCE [LARGE SCALE GENOMIC DNA]</scope>
    <source>
        <strain evidence="3 4">CCFEE 5187</strain>
    </source>
</reference>
<dbReference type="GO" id="GO:0000722">
    <property type="term" value="P:telomere maintenance via recombination"/>
    <property type="evidence" value="ECO:0007669"/>
    <property type="project" value="TreeGrafter"/>
</dbReference>
<feature type="compositionally biased region" description="Acidic residues" evidence="1">
    <location>
        <begin position="349"/>
        <end position="358"/>
    </location>
</feature>
<evidence type="ECO:0000313" key="3">
    <source>
        <dbReference type="EMBL" id="TKA80302.1"/>
    </source>
</evidence>
<dbReference type="PANTHER" id="PTHR46487:SF1">
    <property type="entry name" value="DNA REPAIR PROTEIN XRCC3"/>
    <property type="match status" value="1"/>
</dbReference>
<dbReference type="EMBL" id="NAJN01000063">
    <property type="protein sequence ID" value="TKA80302.1"/>
    <property type="molecule type" value="Genomic_DNA"/>
</dbReference>
<dbReference type="GO" id="GO:0033065">
    <property type="term" value="C:Rad51C-XRCC3 complex"/>
    <property type="evidence" value="ECO:0007669"/>
    <property type="project" value="TreeGrafter"/>
</dbReference>
<proteinExistence type="predicted"/>
<evidence type="ECO:0000256" key="1">
    <source>
        <dbReference type="SAM" id="MobiDB-lite"/>
    </source>
</evidence>
<comment type="caution">
    <text evidence="3">The sequence shown here is derived from an EMBL/GenBank/DDBJ whole genome shotgun (WGS) entry which is preliminary data.</text>
</comment>
<dbReference type="PROSITE" id="PS50162">
    <property type="entry name" value="RECA_2"/>
    <property type="match status" value="1"/>
</dbReference>